<dbReference type="Pfam" id="PF13191">
    <property type="entry name" value="AAA_16"/>
    <property type="match status" value="1"/>
</dbReference>
<dbReference type="Proteomes" id="UP001059617">
    <property type="component" value="Chromosome"/>
</dbReference>
<reference evidence="7" key="1">
    <citation type="submission" date="2021-04" db="EMBL/GenBank/DDBJ databases">
        <authorList>
            <person name="Hartkoorn R.C."/>
            <person name="Beaudoing E."/>
            <person name="Hot D."/>
        </authorList>
    </citation>
    <scope>NUCLEOTIDE SEQUENCE</scope>
    <source>
        <strain evidence="7">NRRL B-16292</strain>
    </source>
</reference>
<dbReference type="SUPFAM" id="SSF48452">
    <property type="entry name" value="TPR-like"/>
    <property type="match status" value="3"/>
</dbReference>
<accession>A0ABY5W2X8</accession>
<dbReference type="SMART" id="SM00382">
    <property type="entry name" value="AAA"/>
    <property type="match status" value="1"/>
</dbReference>
<dbReference type="PROSITE" id="PS51755">
    <property type="entry name" value="OMPR_PHOB"/>
    <property type="match status" value="1"/>
</dbReference>
<evidence type="ECO:0000256" key="1">
    <source>
        <dbReference type="ARBA" id="ARBA00005820"/>
    </source>
</evidence>
<organism evidence="7 8">
    <name type="scientific">Dactylosporangium fulvum</name>
    <dbReference type="NCBI Taxonomy" id="53359"/>
    <lineage>
        <taxon>Bacteria</taxon>
        <taxon>Bacillati</taxon>
        <taxon>Actinomycetota</taxon>
        <taxon>Actinomycetes</taxon>
        <taxon>Micromonosporales</taxon>
        <taxon>Micromonosporaceae</taxon>
        <taxon>Dactylosporangium</taxon>
    </lineage>
</organism>
<dbReference type="EMBL" id="CP073720">
    <property type="protein sequence ID" value="UWP82421.1"/>
    <property type="molecule type" value="Genomic_DNA"/>
</dbReference>
<gene>
    <name evidence="7" type="ORF">Dfulv_46505</name>
</gene>
<dbReference type="PANTHER" id="PTHR35807">
    <property type="entry name" value="TRANSCRIPTIONAL REGULATOR REDD-RELATED"/>
    <property type="match status" value="1"/>
</dbReference>
<keyword evidence="8" id="KW-1185">Reference proteome</keyword>
<keyword evidence="3 5" id="KW-0238">DNA-binding</keyword>
<dbReference type="InterPro" id="IPR041664">
    <property type="entry name" value="AAA_16"/>
</dbReference>
<dbReference type="PRINTS" id="PR00364">
    <property type="entry name" value="DISEASERSIST"/>
</dbReference>
<dbReference type="SUPFAM" id="SSF46894">
    <property type="entry name" value="C-terminal effector domain of the bipartite response regulators"/>
    <property type="match status" value="1"/>
</dbReference>
<sequence length="939" mass="102052">MEFGVLGPLLVRSDHGQLLDIPRPKVRLLLTILLVHANSGVSVETLIDSLWGMQPVRSARANLKTYVVALRRALSPGDPSQAPVRTAANGYSIHVAAESLDLLVFQRLAEEAARARQLGDHDAVVERLTSALALWRGSAFEDVAPLPDVLVAAAHRLEEQRLTAVEDLVTARVALGEHSEVIGELHAWTARYPLRERMWEQLMLALYRDGRQAEALAMYKRLRARLIEEVGVEPGPPLRELQKRILNADPALLLPRNRVHGDPPAPHQLPLDVATFVGRRTALDTVREMLDDGDTGRRVPAVVVHGAPGVGKSAFAVRVAGMLTDRFPGGELYVNLHGATPGVSPLSAGESLGRLLRALGVDAGHVPQATDEAAALFRTLVAGRRMLILLDNASSAAQVRPLMPGGSGSGVIVTSRDELSALDGAEHVRLGPLSADEAQEMLSLLLPVASVINGESTRALAELCDRLPLGLHIAAARLRARPDWNVDDLVSRLSDARERLSELRAGDLAVRTSLGVSFSTLRQSENPIDRMAARALCQLSVLEVASVDLYAAAAVIDTPPAKAERVLERLLESHLVDVETGGRFHSHDLVRLFAAERARHTMSHGVLTATVTRGMAYYLATSRHATTLVYPRRTHGPVPDFISPARTFADQDEAERWLEVERANLVAVTRQALRGDDDQAALGVGLTIALHWFFANSGYPRDAVLLAESALPVTRRNGDRVSEAYVRDSLGLALSVRGLMSEARRQFQLEVGLCREAGDRFGEQRALGNLGRSYVLDGLAEQAVPLFEQQFRIARELRFEVGEVFASLSMARAYQELGRLHDAIELLRAAVAWCDATGDDYLGAAALVDLAQISMDAGDAQEAVGLLIGSLERARRSRYRLGEVWALTGLSRAWRLLGSPDRALTCVREASVLVRASGYTRAATAIQEEYTRALEAAGR</sequence>
<dbReference type="SUPFAM" id="SSF52540">
    <property type="entry name" value="P-loop containing nucleoside triphosphate hydrolases"/>
    <property type="match status" value="1"/>
</dbReference>
<proteinExistence type="inferred from homology"/>
<dbReference type="InterPro" id="IPR027417">
    <property type="entry name" value="P-loop_NTPase"/>
</dbReference>
<feature type="DNA-binding region" description="OmpR/PhoB-type" evidence="5">
    <location>
        <begin position="1"/>
        <end position="95"/>
    </location>
</feature>
<dbReference type="SMART" id="SM00862">
    <property type="entry name" value="Trans_reg_C"/>
    <property type="match status" value="1"/>
</dbReference>
<dbReference type="SMART" id="SM01043">
    <property type="entry name" value="BTAD"/>
    <property type="match status" value="1"/>
</dbReference>
<evidence type="ECO:0000256" key="4">
    <source>
        <dbReference type="ARBA" id="ARBA00023163"/>
    </source>
</evidence>
<reference evidence="7" key="2">
    <citation type="submission" date="2022-09" db="EMBL/GenBank/DDBJ databases">
        <title>Biosynthetic gene clusters of Dactylosporangioum fulvum.</title>
        <authorList>
            <person name="Caradec T."/>
        </authorList>
    </citation>
    <scope>NUCLEOTIDE SEQUENCE</scope>
    <source>
        <strain evidence="7">NRRL B-16292</strain>
    </source>
</reference>
<dbReference type="InterPro" id="IPR003593">
    <property type="entry name" value="AAA+_ATPase"/>
</dbReference>
<comment type="similarity">
    <text evidence="1">Belongs to the AfsR/DnrI/RedD regulatory family.</text>
</comment>
<keyword evidence="2" id="KW-0805">Transcription regulation</keyword>
<dbReference type="InterPro" id="IPR005158">
    <property type="entry name" value="BTAD"/>
</dbReference>
<keyword evidence="4" id="KW-0804">Transcription</keyword>
<evidence type="ECO:0000313" key="7">
    <source>
        <dbReference type="EMBL" id="UWP82421.1"/>
    </source>
</evidence>
<dbReference type="Gene3D" id="1.10.10.10">
    <property type="entry name" value="Winged helix-like DNA-binding domain superfamily/Winged helix DNA-binding domain"/>
    <property type="match status" value="1"/>
</dbReference>
<dbReference type="CDD" id="cd15831">
    <property type="entry name" value="BTAD"/>
    <property type="match status" value="1"/>
</dbReference>
<dbReference type="InterPro" id="IPR001867">
    <property type="entry name" value="OmpR/PhoB-type_DNA-bd"/>
</dbReference>
<dbReference type="InterPro" id="IPR051677">
    <property type="entry name" value="AfsR-DnrI-RedD_regulator"/>
</dbReference>
<dbReference type="InterPro" id="IPR016032">
    <property type="entry name" value="Sig_transdc_resp-reg_C-effctor"/>
</dbReference>
<evidence type="ECO:0000256" key="5">
    <source>
        <dbReference type="PROSITE-ProRule" id="PRU01091"/>
    </source>
</evidence>
<evidence type="ECO:0000256" key="2">
    <source>
        <dbReference type="ARBA" id="ARBA00023015"/>
    </source>
</evidence>
<dbReference type="PANTHER" id="PTHR35807:SF1">
    <property type="entry name" value="TRANSCRIPTIONAL REGULATOR REDD"/>
    <property type="match status" value="1"/>
</dbReference>
<evidence type="ECO:0000256" key="3">
    <source>
        <dbReference type="ARBA" id="ARBA00023125"/>
    </source>
</evidence>
<dbReference type="Gene3D" id="1.25.40.10">
    <property type="entry name" value="Tetratricopeptide repeat domain"/>
    <property type="match status" value="2"/>
</dbReference>
<dbReference type="InterPro" id="IPR036388">
    <property type="entry name" value="WH-like_DNA-bd_sf"/>
</dbReference>
<evidence type="ECO:0000259" key="6">
    <source>
        <dbReference type="PROSITE" id="PS51755"/>
    </source>
</evidence>
<evidence type="ECO:0000313" key="8">
    <source>
        <dbReference type="Proteomes" id="UP001059617"/>
    </source>
</evidence>
<dbReference type="Pfam" id="PF03704">
    <property type="entry name" value="BTAD"/>
    <property type="match status" value="1"/>
</dbReference>
<name>A0ABY5W2X8_9ACTN</name>
<dbReference type="RefSeq" id="WP_259860193.1">
    <property type="nucleotide sequence ID" value="NZ_BAAAST010000025.1"/>
</dbReference>
<dbReference type="InterPro" id="IPR011990">
    <property type="entry name" value="TPR-like_helical_dom_sf"/>
</dbReference>
<dbReference type="Gene3D" id="3.40.50.300">
    <property type="entry name" value="P-loop containing nucleotide triphosphate hydrolases"/>
    <property type="match status" value="1"/>
</dbReference>
<protein>
    <submittedName>
        <fullName evidence="7">Winged helix-turn-helix domain-containing protein</fullName>
    </submittedName>
</protein>
<feature type="domain" description="OmpR/PhoB-type" evidence="6">
    <location>
        <begin position="1"/>
        <end position="95"/>
    </location>
</feature>